<dbReference type="InterPro" id="IPR057309">
    <property type="entry name" value="PcsB_CC"/>
</dbReference>
<dbReference type="PANTHER" id="PTHR21666">
    <property type="entry name" value="PEPTIDASE-RELATED"/>
    <property type="match status" value="1"/>
</dbReference>
<dbReference type="Proteomes" id="UP000886883">
    <property type="component" value="Unassembled WGS sequence"/>
</dbReference>
<dbReference type="Gene3D" id="2.70.70.10">
    <property type="entry name" value="Glucose Permease (Domain IIA)"/>
    <property type="match status" value="1"/>
</dbReference>
<feature type="domain" description="Peptidoglycan hydrolase PcsB coiled-coil" evidence="5">
    <location>
        <begin position="120"/>
        <end position="180"/>
    </location>
</feature>
<feature type="coiled-coil region" evidence="2">
    <location>
        <begin position="184"/>
        <end position="271"/>
    </location>
</feature>
<feature type="domain" description="M23ase beta-sheet core" evidence="4">
    <location>
        <begin position="304"/>
        <end position="399"/>
    </location>
</feature>
<accession>A0A9D2SDY7</accession>
<dbReference type="EMBL" id="DWXE01000028">
    <property type="protein sequence ID" value="HJB91433.1"/>
    <property type="molecule type" value="Genomic_DNA"/>
</dbReference>
<dbReference type="Gene3D" id="6.10.250.3150">
    <property type="match status" value="1"/>
</dbReference>
<dbReference type="AlphaFoldDB" id="A0A9D2SDY7"/>
<feature type="signal peptide" evidence="3">
    <location>
        <begin position="1"/>
        <end position="25"/>
    </location>
</feature>
<reference evidence="6" key="1">
    <citation type="journal article" date="2021" name="PeerJ">
        <title>Extensive microbial diversity within the chicken gut microbiome revealed by metagenomics and culture.</title>
        <authorList>
            <person name="Gilroy R."/>
            <person name="Ravi A."/>
            <person name="Getino M."/>
            <person name="Pursley I."/>
            <person name="Horton D.L."/>
            <person name="Alikhan N.F."/>
            <person name="Baker D."/>
            <person name="Gharbi K."/>
            <person name="Hall N."/>
            <person name="Watson M."/>
            <person name="Adriaenssens E.M."/>
            <person name="Foster-Nyarko E."/>
            <person name="Jarju S."/>
            <person name="Secka A."/>
            <person name="Antonio M."/>
            <person name="Oren A."/>
            <person name="Chaudhuri R.R."/>
            <person name="La Ragione R."/>
            <person name="Hildebrand F."/>
            <person name="Pallen M.J."/>
        </authorList>
    </citation>
    <scope>NUCLEOTIDE SEQUENCE</scope>
    <source>
        <strain evidence="6">USAMLcec3-2134</strain>
    </source>
</reference>
<comment type="caution">
    <text evidence="6">The sequence shown here is derived from an EMBL/GenBank/DDBJ whole genome shotgun (WGS) entry which is preliminary data.</text>
</comment>
<dbReference type="InterPro" id="IPR016047">
    <property type="entry name" value="M23ase_b-sheet_dom"/>
</dbReference>
<evidence type="ECO:0000313" key="6">
    <source>
        <dbReference type="EMBL" id="HJB91433.1"/>
    </source>
</evidence>
<keyword evidence="2" id="KW-0175">Coiled coil</keyword>
<evidence type="ECO:0000259" key="5">
    <source>
        <dbReference type="Pfam" id="PF24568"/>
    </source>
</evidence>
<dbReference type="PANTHER" id="PTHR21666:SF289">
    <property type="entry name" value="L-ALA--D-GLU ENDOPEPTIDASE"/>
    <property type="match status" value="1"/>
</dbReference>
<organism evidence="6 7">
    <name type="scientific">Candidatus Eisenbergiella merdigallinarum</name>
    <dbReference type="NCBI Taxonomy" id="2838552"/>
    <lineage>
        <taxon>Bacteria</taxon>
        <taxon>Bacillati</taxon>
        <taxon>Bacillota</taxon>
        <taxon>Clostridia</taxon>
        <taxon>Lachnospirales</taxon>
        <taxon>Lachnospiraceae</taxon>
        <taxon>Eisenbergiella</taxon>
    </lineage>
</organism>
<evidence type="ECO:0000259" key="4">
    <source>
        <dbReference type="Pfam" id="PF01551"/>
    </source>
</evidence>
<evidence type="ECO:0000256" key="1">
    <source>
        <dbReference type="ARBA" id="ARBA00022729"/>
    </source>
</evidence>
<dbReference type="InterPro" id="IPR011055">
    <property type="entry name" value="Dup_hybrid_motif"/>
</dbReference>
<evidence type="ECO:0000256" key="2">
    <source>
        <dbReference type="SAM" id="Coils"/>
    </source>
</evidence>
<feature type="chain" id="PRO_5039000740" evidence="3">
    <location>
        <begin position="26"/>
        <end position="404"/>
    </location>
</feature>
<dbReference type="CDD" id="cd12797">
    <property type="entry name" value="M23_peptidase"/>
    <property type="match status" value="1"/>
</dbReference>
<gene>
    <name evidence="6" type="ORF">H9763_08200</name>
</gene>
<reference evidence="6" key="2">
    <citation type="submission" date="2021-04" db="EMBL/GenBank/DDBJ databases">
        <authorList>
            <person name="Gilroy R."/>
        </authorList>
    </citation>
    <scope>NUCLEOTIDE SEQUENCE</scope>
    <source>
        <strain evidence="6">USAMLcec3-2134</strain>
    </source>
</reference>
<dbReference type="Pfam" id="PF24568">
    <property type="entry name" value="CC_PcsB"/>
    <property type="match status" value="1"/>
</dbReference>
<evidence type="ECO:0000313" key="7">
    <source>
        <dbReference type="Proteomes" id="UP000886883"/>
    </source>
</evidence>
<protein>
    <submittedName>
        <fullName evidence="6">Peptidoglycan DD-metalloendopeptidase family protein</fullName>
    </submittedName>
</protein>
<dbReference type="SUPFAM" id="SSF51261">
    <property type="entry name" value="Duplicated hybrid motif"/>
    <property type="match status" value="1"/>
</dbReference>
<dbReference type="Pfam" id="PF01551">
    <property type="entry name" value="Peptidase_M23"/>
    <property type="match status" value="1"/>
</dbReference>
<keyword evidence="1 3" id="KW-0732">Signal</keyword>
<evidence type="ECO:0000256" key="3">
    <source>
        <dbReference type="SAM" id="SignalP"/>
    </source>
</evidence>
<proteinExistence type="predicted"/>
<sequence>MNGKRKRLLAAALAGMVLFLRAPFAAVSASELEESIRQKQEAISQAQEEKKKLQSGLSDIQAMVKQLEKSKSDLESYVVELDGQLSSLEEKIGELQEQIEEKKEEIVQAKEDLEAAQAVAESQYADMKVRLRYLYANSTDDGYLTALLSAGSFSEMLNQAEYIQQVSDYDSRKLEEYRQNVEYMDLCRQTLEEEEEVLHQAEESLQKEQASVNTLISEKEKQIVAYEGDISNQEAAIAEYEAQIAAEDAEIAALEKAVEADRAKLAEENRVKYDGGMFQMPCPSYKRISDDYGNRMHPTLGVEKFHNGVDFAAPSGSPILAAYDGRVVAATYNSSMGNYVMIDHGDGLYTIYMHASKLYVSSGQTVTKGEQIAAVGSTGRSTGPHLHFSVRLNGSYVSPWNYLK</sequence>
<dbReference type="InterPro" id="IPR050570">
    <property type="entry name" value="Cell_wall_metabolism_enzyme"/>
</dbReference>
<dbReference type="GO" id="GO:0004222">
    <property type="term" value="F:metalloendopeptidase activity"/>
    <property type="evidence" value="ECO:0007669"/>
    <property type="project" value="TreeGrafter"/>
</dbReference>
<name>A0A9D2SDY7_9FIRM</name>
<feature type="coiled-coil region" evidence="2">
    <location>
        <begin position="29"/>
        <end position="130"/>
    </location>
</feature>